<gene>
    <name evidence="2" type="ORF">SAMN05216499_1603</name>
</gene>
<feature type="region of interest" description="Disordered" evidence="1">
    <location>
        <begin position="130"/>
        <end position="158"/>
    </location>
</feature>
<evidence type="ECO:0000313" key="3">
    <source>
        <dbReference type="Proteomes" id="UP000184111"/>
    </source>
</evidence>
<sequence length="173" mass="19539">MALSPEQRDQIERRIRAAIDRLLAGQIPAGGACDVKTLAREAGISRAALYRTWGHLKDEFEKRRAAAWAAGQQPDPREARIARLRGQNQRLTHKLARTHTEFSQLKERHQLALSALAAKDDEVQRLRRELSTFSRTSPAPVPEQRQRDDACDAVPLPPGLRLADAVRHAQYDR</sequence>
<dbReference type="EMBL" id="FRBI01000060">
    <property type="protein sequence ID" value="SHN38059.1"/>
    <property type="molecule type" value="Genomic_DNA"/>
</dbReference>
<evidence type="ECO:0000256" key="1">
    <source>
        <dbReference type="SAM" id="MobiDB-lite"/>
    </source>
</evidence>
<evidence type="ECO:0000313" key="2">
    <source>
        <dbReference type="EMBL" id="SHN38059.1"/>
    </source>
</evidence>
<accession>A0A1M7R0K1</accession>
<dbReference type="Proteomes" id="UP000184111">
    <property type="component" value="Unassembled WGS sequence"/>
</dbReference>
<protein>
    <submittedName>
        <fullName evidence="2">Uncharacterized protein</fullName>
    </submittedName>
</protein>
<organism evidence="2 3">
    <name type="scientific">Actinacidiphila paucisporea</name>
    <dbReference type="NCBI Taxonomy" id="310782"/>
    <lineage>
        <taxon>Bacteria</taxon>
        <taxon>Bacillati</taxon>
        <taxon>Actinomycetota</taxon>
        <taxon>Actinomycetes</taxon>
        <taxon>Kitasatosporales</taxon>
        <taxon>Streptomycetaceae</taxon>
        <taxon>Actinacidiphila</taxon>
    </lineage>
</organism>
<dbReference type="STRING" id="310782.SAMN05216499_1603"/>
<reference evidence="2 3" key="1">
    <citation type="submission" date="2016-11" db="EMBL/GenBank/DDBJ databases">
        <authorList>
            <person name="Jaros S."/>
            <person name="Januszkiewicz K."/>
            <person name="Wedrychowicz H."/>
        </authorList>
    </citation>
    <scope>NUCLEOTIDE SEQUENCE [LARGE SCALE GENOMIC DNA]</scope>
    <source>
        <strain evidence="2 3">CGMCC 4.2025</strain>
    </source>
</reference>
<dbReference type="OrthoDB" id="4550235at2"/>
<dbReference type="AlphaFoldDB" id="A0A1M7R0K1"/>
<name>A0A1M7R0K1_9ACTN</name>
<dbReference type="RefSeq" id="WP_073503101.1">
    <property type="nucleotide sequence ID" value="NZ_FRBI01000060.1"/>
</dbReference>
<proteinExistence type="predicted"/>
<keyword evidence="3" id="KW-1185">Reference proteome</keyword>